<proteinExistence type="predicted"/>
<dbReference type="AlphaFoldDB" id="A0A7Y6IEQ1"/>
<dbReference type="Pfam" id="PF02624">
    <property type="entry name" value="YcaO"/>
    <property type="match status" value="1"/>
</dbReference>
<dbReference type="Gene3D" id="3.30.1330.230">
    <property type="match status" value="2"/>
</dbReference>
<dbReference type="EMBL" id="JABWGN010000014">
    <property type="protein sequence ID" value="NUW36263.1"/>
    <property type="molecule type" value="Genomic_DNA"/>
</dbReference>
<comment type="caution">
    <text evidence="3">The sequence shown here is derived from an EMBL/GenBank/DDBJ whole genome shotgun (WGS) entry which is preliminary data.</text>
</comment>
<sequence>MSRLTPVDQADSGMADTLSGGDGVLAHPVPALDDTRKACVSGTHRVLTPADTLRRIRPLFPIVGITRLADVTWLDEIGIPVHQAVRPNSRTVSVSQGKGLTHDLARVSAAMESIESWHAERVEPGETTATVADMEDVCGYRVQELPLEPRHHLRPGLELAWTRASRLDDGTDTFLPTDLLRLDGRVRDTWMPPLFAQNSNGLASGNTFAEAALHGLYEVVERDCLARARTGPSPAADLDLATVDGPARELLGLMDAAQVEVRVEVLPSPTGLACFLATIWSEEFPVLFAGAGAHLDRDVALCRALTEAAQSRAAQIAGARDDLTTGAYRRAVASRSARPAPLTGADRLTYDEIPSVRNETLADDLRTTVTRVLALTGRSPLVADHTRPDLGIPVVRVVCPGLLCEPAFM</sequence>
<evidence type="ECO:0000313" key="3">
    <source>
        <dbReference type="EMBL" id="NUW36263.1"/>
    </source>
</evidence>
<keyword evidence="4" id="KW-1185">Reference proteome</keyword>
<evidence type="ECO:0000313" key="4">
    <source>
        <dbReference type="Proteomes" id="UP000586042"/>
    </source>
</evidence>
<organism evidence="3 4">
    <name type="scientific">Nonomuraea montanisoli</name>
    <dbReference type="NCBI Taxonomy" id="2741721"/>
    <lineage>
        <taxon>Bacteria</taxon>
        <taxon>Bacillati</taxon>
        <taxon>Actinomycetota</taxon>
        <taxon>Actinomycetes</taxon>
        <taxon>Streptosporangiales</taxon>
        <taxon>Streptosporangiaceae</taxon>
        <taxon>Nonomuraea</taxon>
    </lineage>
</organism>
<accession>A0A7Y6IEQ1</accession>
<dbReference type="PANTHER" id="PTHR37809:SF1">
    <property type="entry name" value="RIBOSOMAL PROTEIN S12 METHYLTHIOTRANSFERASE ACCESSORY FACTOR YCAO"/>
    <property type="match status" value="1"/>
</dbReference>
<gene>
    <name evidence="3" type="ORF">HTZ77_33365</name>
</gene>
<feature type="region of interest" description="Disordered" evidence="1">
    <location>
        <begin position="1"/>
        <end position="22"/>
    </location>
</feature>
<dbReference type="Proteomes" id="UP000586042">
    <property type="component" value="Unassembled WGS sequence"/>
</dbReference>
<protein>
    <submittedName>
        <fullName evidence="3">YcaO-like family protein</fullName>
    </submittedName>
</protein>
<dbReference type="InterPro" id="IPR003776">
    <property type="entry name" value="YcaO-like_dom"/>
</dbReference>
<dbReference type="NCBIfam" id="TIGR00702">
    <property type="entry name" value="YcaO-type kinase domain"/>
    <property type="match status" value="1"/>
</dbReference>
<dbReference type="PANTHER" id="PTHR37809">
    <property type="entry name" value="RIBOSOMAL PROTEIN S12 METHYLTHIOTRANSFERASE ACCESSORY FACTOR YCAO"/>
    <property type="match status" value="1"/>
</dbReference>
<evidence type="ECO:0000259" key="2">
    <source>
        <dbReference type="PROSITE" id="PS51664"/>
    </source>
</evidence>
<name>A0A7Y6IEQ1_9ACTN</name>
<dbReference type="RefSeq" id="WP_175593699.1">
    <property type="nucleotide sequence ID" value="NZ_JABWGN010000014.1"/>
</dbReference>
<evidence type="ECO:0000256" key="1">
    <source>
        <dbReference type="SAM" id="MobiDB-lite"/>
    </source>
</evidence>
<reference evidence="3 4" key="1">
    <citation type="submission" date="2020-06" db="EMBL/GenBank/DDBJ databases">
        <title>Nonomuraea sp. SMC257, a novel actinomycete isolated from soil.</title>
        <authorList>
            <person name="Chanama M."/>
        </authorList>
    </citation>
    <scope>NUCLEOTIDE SEQUENCE [LARGE SCALE GENOMIC DNA]</scope>
    <source>
        <strain evidence="3 4">SMC257</strain>
    </source>
</reference>
<dbReference type="PROSITE" id="PS51664">
    <property type="entry name" value="YCAO"/>
    <property type="match status" value="1"/>
</dbReference>
<feature type="domain" description="YcaO" evidence="2">
    <location>
        <begin position="97"/>
        <end position="409"/>
    </location>
</feature>